<dbReference type="Proteomes" id="UP000594014">
    <property type="component" value="Chromosome"/>
</dbReference>
<reference evidence="1" key="1">
    <citation type="submission" date="2019-08" db="EMBL/GenBank/DDBJ databases">
        <title>Genome sequence of Clostridiales bacterium MT110.</title>
        <authorList>
            <person name="Cao J."/>
        </authorList>
    </citation>
    <scope>NUCLEOTIDE SEQUENCE</scope>
    <source>
        <strain evidence="1">MT110</strain>
    </source>
</reference>
<dbReference type="EMBL" id="CP042469">
    <property type="protein sequence ID" value="QOX64816.1"/>
    <property type="molecule type" value="Genomic_DNA"/>
</dbReference>
<evidence type="ECO:0000313" key="1">
    <source>
        <dbReference type="EMBL" id="QOX64816.1"/>
    </source>
</evidence>
<organism evidence="1 2">
    <name type="scientific">Anoxybacterium hadale</name>
    <dbReference type="NCBI Taxonomy" id="3408580"/>
    <lineage>
        <taxon>Bacteria</taxon>
        <taxon>Bacillati</taxon>
        <taxon>Bacillota</taxon>
        <taxon>Clostridia</taxon>
        <taxon>Peptostreptococcales</taxon>
        <taxon>Anaerovoracaceae</taxon>
        <taxon>Anoxybacterium</taxon>
    </lineage>
</organism>
<evidence type="ECO:0000313" key="2">
    <source>
        <dbReference type="Proteomes" id="UP000594014"/>
    </source>
</evidence>
<gene>
    <name evidence="1" type="ORF">FRZ06_16415</name>
</gene>
<keyword evidence="2" id="KW-1185">Reference proteome</keyword>
<sequence>MKKKCFLTDTTLRDGEQSPRLCLNPGQKKGLAVMLDQLGFYQIEAGIPAMGTFEKDMIAEIMDVRKQSKISVWNRMDKNDIRHSFDCNPDVIHISIPVSDGMIYTMLRQSRSWVSKTMNSCVSFAREQGYEVSVGFQDASRADISFLASLTESLQRMQVSSVRIADTVGILTPTTARKLVCSLKEHTDILLGIHTHNDLGMAEAVALEAAKSGAELVDVTLFGVGERAGNCDSFVFTKAAEPLFDFFPAYQPLMESEAKMRRLIF</sequence>
<accession>A0ACD1AF28</accession>
<protein>
    <submittedName>
        <fullName evidence="1">Homocitrate synthase</fullName>
    </submittedName>
</protein>
<name>A0ACD1AF28_9FIRM</name>
<proteinExistence type="predicted"/>